<evidence type="ECO:0000256" key="2">
    <source>
        <dbReference type="ARBA" id="ARBA00022723"/>
    </source>
</evidence>
<keyword evidence="3" id="KW-0456">Lyase</keyword>
<feature type="non-terminal residue" evidence="5">
    <location>
        <position position="173"/>
    </location>
</feature>
<dbReference type="InterPro" id="IPR040442">
    <property type="entry name" value="Pyrv_kinase-like_dom_sf"/>
</dbReference>
<dbReference type="InterPro" id="IPR005000">
    <property type="entry name" value="Aldolase/citrate-lyase_domain"/>
</dbReference>
<dbReference type="PANTHER" id="PTHR30502">
    <property type="entry name" value="2-KETO-3-DEOXY-L-RHAMNONATE ALDOLASE"/>
    <property type="match status" value="1"/>
</dbReference>
<evidence type="ECO:0000313" key="6">
    <source>
        <dbReference type="Proteomes" id="UP000765003"/>
    </source>
</evidence>
<comment type="similarity">
    <text evidence="1">Belongs to the HpcH/HpaI aldolase family.</text>
</comment>
<protein>
    <recommendedName>
        <fullName evidence="4">HpcH/HpaI aldolase/citrate lyase domain-containing protein</fullName>
    </recommendedName>
</protein>
<dbReference type="EMBL" id="JAFITA010000010">
    <property type="protein sequence ID" value="MBN4077431.1"/>
    <property type="molecule type" value="Genomic_DNA"/>
</dbReference>
<gene>
    <name evidence="5" type="ORF">JYT19_00810</name>
</gene>
<dbReference type="InterPro" id="IPR015813">
    <property type="entry name" value="Pyrv/PenolPyrv_kinase-like_dom"/>
</dbReference>
<feature type="domain" description="HpcH/HpaI aldolase/citrate lyase" evidence="4">
    <location>
        <begin position="19"/>
        <end position="173"/>
    </location>
</feature>
<evidence type="ECO:0000256" key="3">
    <source>
        <dbReference type="ARBA" id="ARBA00023239"/>
    </source>
</evidence>
<dbReference type="SUPFAM" id="SSF51621">
    <property type="entry name" value="Phosphoenolpyruvate/pyruvate domain"/>
    <property type="match status" value="1"/>
</dbReference>
<reference evidence="5" key="1">
    <citation type="submission" date="2021-02" db="EMBL/GenBank/DDBJ databases">
        <title>Activity-based single-cell genomes from oceanic crustal fluid captures similar information to metagenomic and metatranscriptomic surveys with orders of magnitude less sampling.</title>
        <authorList>
            <person name="D'Angelo T.S."/>
            <person name="Orcutt B.N."/>
        </authorList>
    </citation>
    <scope>NUCLEOTIDE SEQUENCE [LARGE SCALE GENOMIC DNA]</scope>
    <source>
        <strain evidence="5">AH-315-E05</strain>
    </source>
</reference>
<keyword evidence="6" id="KW-1185">Reference proteome</keyword>
<organism evidence="5 6">
    <name type="scientific">Sulfobacillus acidophilus</name>
    <dbReference type="NCBI Taxonomy" id="53633"/>
    <lineage>
        <taxon>Bacteria</taxon>
        <taxon>Bacillati</taxon>
        <taxon>Bacillota</taxon>
        <taxon>Clostridia</taxon>
        <taxon>Eubacteriales</taxon>
        <taxon>Clostridiales Family XVII. Incertae Sedis</taxon>
        <taxon>Sulfobacillus</taxon>
    </lineage>
</organism>
<dbReference type="Gene3D" id="3.20.20.60">
    <property type="entry name" value="Phosphoenolpyruvate-binding domains"/>
    <property type="match status" value="1"/>
</dbReference>
<proteinExistence type="inferred from homology"/>
<dbReference type="Proteomes" id="UP000765003">
    <property type="component" value="Unassembled WGS sequence"/>
</dbReference>
<name>A0ABS3AVQ1_9FIRM</name>
<sequence length="173" mass="19475">MLKTNFLKQNIKQNKLSLGIWNTLASPMVTEVLAAAGLDFIFIDLEHGPFDINNLHLYIDKCENNSCSPIVRLPAKNDWLILQALDQGAHGIIIPQVSDAKETRDIVQAVKYFPKGKRGFTPFTKAGGFNNFNTKKYYEAANNLTLTGIIIEDLHGIENLDEILKIEELDIIY</sequence>
<keyword evidence="2" id="KW-0479">Metal-binding</keyword>
<evidence type="ECO:0000313" key="5">
    <source>
        <dbReference type="EMBL" id="MBN4077431.1"/>
    </source>
</evidence>
<comment type="caution">
    <text evidence="5">The sequence shown here is derived from an EMBL/GenBank/DDBJ whole genome shotgun (WGS) entry which is preliminary data.</text>
</comment>
<dbReference type="Pfam" id="PF03328">
    <property type="entry name" value="HpcH_HpaI"/>
    <property type="match status" value="1"/>
</dbReference>
<dbReference type="InterPro" id="IPR050251">
    <property type="entry name" value="HpcH-HpaI_aldolase"/>
</dbReference>
<accession>A0ABS3AVQ1</accession>
<evidence type="ECO:0000256" key="1">
    <source>
        <dbReference type="ARBA" id="ARBA00005568"/>
    </source>
</evidence>
<dbReference type="PANTHER" id="PTHR30502:SF0">
    <property type="entry name" value="PHOSPHOENOLPYRUVATE CARBOXYLASE FAMILY PROTEIN"/>
    <property type="match status" value="1"/>
</dbReference>
<evidence type="ECO:0000259" key="4">
    <source>
        <dbReference type="Pfam" id="PF03328"/>
    </source>
</evidence>